<dbReference type="InterPro" id="IPR001680">
    <property type="entry name" value="WD40_rpt"/>
</dbReference>
<dbReference type="InterPro" id="IPR036047">
    <property type="entry name" value="F-box-like_dom_sf"/>
</dbReference>
<feature type="region of interest" description="Disordered" evidence="2">
    <location>
        <begin position="677"/>
        <end position="718"/>
    </location>
</feature>
<feature type="region of interest" description="Disordered" evidence="2">
    <location>
        <begin position="752"/>
        <end position="828"/>
    </location>
</feature>
<dbReference type="EMBL" id="SGPK01000363">
    <property type="protein sequence ID" value="THH04240.1"/>
    <property type="molecule type" value="Genomic_DNA"/>
</dbReference>
<dbReference type="Pfam" id="PF12937">
    <property type="entry name" value="F-box-like"/>
    <property type="match status" value="1"/>
</dbReference>
<proteinExistence type="predicted"/>
<feature type="compositionally biased region" description="Polar residues" evidence="2">
    <location>
        <begin position="796"/>
        <end position="808"/>
    </location>
</feature>
<dbReference type="SUPFAM" id="SSF50978">
    <property type="entry name" value="WD40 repeat-like"/>
    <property type="match status" value="1"/>
</dbReference>
<feature type="compositionally biased region" description="Low complexity" evidence="2">
    <location>
        <begin position="761"/>
        <end position="781"/>
    </location>
</feature>
<reference evidence="4 5" key="1">
    <citation type="submission" date="2019-02" db="EMBL/GenBank/DDBJ databases">
        <title>Genome sequencing of the rare red list fungi Phellinidium pouzarii.</title>
        <authorList>
            <person name="Buettner E."/>
            <person name="Kellner H."/>
        </authorList>
    </citation>
    <scope>NUCLEOTIDE SEQUENCE [LARGE SCALE GENOMIC DNA]</scope>
    <source>
        <strain evidence="4 5">DSM 108285</strain>
    </source>
</reference>
<protein>
    <recommendedName>
        <fullName evidence="3">F-box domain-containing protein</fullName>
    </recommendedName>
</protein>
<dbReference type="InterPro" id="IPR036322">
    <property type="entry name" value="WD40_repeat_dom_sf"/>
</dbReference>
<keyword evidence="1" id="KW-0853">WD repeat</keyword>
<dbReference type="OrthoDB" id="429520at2759"/>
<feature type="compositionally biased region" description="Low complexity" evidence="2">
    <location>
        <begin position="809"/>
        <end position="826"/>
    </location>
</feature>
<dbReference type="Gene3D" id="2.130.10.10">
    <property type="entry name" value="YVTN repeat-like/Quinoprotein amine dehydrogenase"/>
    <property type="match status" value="1"/>
</dbReference>
<organism evidence="4 5">
    <name type="scientific">Phellinidium pouzarii</name>
    <dbReference type="NCBI Taxonomy" id="167371"/>
    <lineage>
        <taxon>Eukaryota</taxon>
        <taxon>Fungi</taxon>
        <taxon>Dikarya</taxon>
        <taxon>Basidiomycota</taxon>
        <taxon>Agaricomycotina</taxon>
        <taxon>Agaricomycetes</taxon>
        <taxon>Hymenochaetales</taxon>
        <taxon>Hymenochaetaceae</taxon>
        <taxon>Phellinidium</taxon>
    </lineage>
</organism>
<evidence type="ECO:0000256" key="2">
    <source>
        <dbReference type="SAM" id="MobiDB-lite"/>
    </source>
</evidence>
<evidence type="ECO:0000259" key="3">
    <source>
        <dbReference type="PROSITE" id="PS50181"/>
    </source>
</evidence>
<dbReference type="InterPro" id="IPR001810">
    <property type="entry name" value="F-box_dom"/>
</dbReference>
<dbReference type="InterPro" id="IPR015943">
    <property type="entry name" value="WD40/YVTN_repeat-like_dom_sf"/>
</dbReference>
<feature type="domain" description="F-box" evidence="3">
    <location>
        <begin position="43"/>
        <end position="89"/>
    </location>
</feature>
<dbReference type="SMART" id="SM00320">
    <property type="entry name" value="WD40"/>
    <property type="match status" value="2"/>
</dbReference>
<accession>A0A4S4L3Z0</accession>
<name>A0A4S4L3Z0_9AGAM</name>
<dbReference type="AlphaFoldDB" id="A0A4S4L3Z0"/>
<dbReference type="Gene3D" id="1.20.1280.50">
    <property type="match status" value="1"/>
</dbReference>
<evidence type="ECO:0000313" key="4">
    <source>
        <dbReference type="EMBL" id="THH04240.1"/>
    </source>
</evidence>
<dbReference type="PROSITE" id="PS50082">
    <property type="entry name" value="WD_REPEATS_2"/>
    <property type="match status" value="1"/>
</dbReference>
<evidence type="ECO:0000313" key="5">
    <source>
        <dbReference type="Proteomes" id="UP000308199"/>
    </source>
</evidence>
<comment type="caution">
    <text evidence="4">The sequence shown here is derived from an EMBL/GenBank/DDBJ whole genome shotgun (WGS) entry which is preliminary data.</text>
</comment>
<dbReference type="Proteomes" id="UP000308199">
    <property type="component" value="Unassembled WGS sequence"/>
</dbReference>
<dbReference type="SUPFAM" id="SSF81383">
    <property type="entry name" value="F-box domain"/>
    <property type="match status" value="1"/>
</dbReference>
<dbReference type="PROSITE" id="PS50181">
    <property type="entry name" value="FBOX"/>
    <property type="match status" value="1"/>
</dbReference>
<gene>
    <name evidence="4" type="ORF">EW145_g5671</name>
</gene>
<feature type="repeat" description="WD" evidence="1">
    <location>
        <begin position="261"/>
        <end position="291"/>
    </location>
</feature>
<sequence length="877" mass="94685">MQITPQGVLILDTNNTYPYESLAQVHRYHHGHAIQANDHHRGVSPLLTIPSESLTHVTSFLDSASLFALGKTSKPLYEHVNDDNTWHRAFSCQFLSDGSDSNTTEASGLSKPILLRRTEESWKKEFVLRCNLLRRWERSRNGTVTHTPHYSPVDSMHLLVERSHGPALLSASLQYGVVARSLPLTGKVLKGFLSPADGIGAGIGNPNAEFMPNASACAIASEGWNARVVWGFGNGEVCLASATRVMETGRTNSKVSRCRVGEQHRGRVVSALWDDANFITAGADGEVKVWDAKHVRCVWVLKDQDSLLADACVHIVSDLARGIVLATKESGYTVVWSGISKSEVSTDRSVESEANVASAVLKIPPPRSNADAKGREPINVFLDPDTPDKCVSFGILFAGDPYFYRINADLSSISYETVRFANGPLGSLRVLHPFFISSEKGAQGIEGGTVILAGDSIGRVSFFDWSVTPEDSRNAVSSFRRLDAHPNVEGGVTALACTAHVLATGSARGTTLIYDILTLRLLHEFPSPAPRAHLRQDPETDTGRPRDANAVRNIILDTDMVLVSVGERVLAWKAGPVKPQKWKPTIKVSNAKGRNAKWHKRLEIAQDINESCQAAAESHVYAQQSHERRRAQLATLDSLGLDEHEALEYVLMLSRDEEETRRELASEGVFEADFDDIPSSATEYSTPFPSPPASTSLQLNPSAPRMRPSPTPSNVKVQVSPPLRPEPMEAGFSTSPLGINANAQMHVPAVLGDPEHFPAMSTSLSSSGSPQISPSVSGSWSARTKVVPPKPGGGTVSDSRQESGQVQRSTSNSSSLTPGPSLLSKSLRMHGQSVVATASSGSIVCAPEDSSKSEGMDADLKLAIELSLAEALSLQHI</sequence>
<keyword evidence="5" id="KW-1185">Reference proteome</keyword>
<evidence type="ECO:0000256" key="1">
    <source>
        <dbReference type="PROSITE-ProRule" id="PRU00221"/>
    </source>
</evidence>